<dbReference type="AlphaFoldDB" id="G0NP94"/>
<reference evidence="3" key="1">
    <citation type="submission" date="2011-07" db="EMBL/GenBank/DDBJ databases">
        <authorList>
            <consortium name="Caenorhabditis brenneri Sequencing and Analysis Consortium"/>
            <person name="Wilson R.K."/>
        </authorList>
    </citation>
    <scope>NUCLEOTIDE SEQUENCE [LARGE SCALE GENOMIC DNA]</scope>
    <source>
        <strain evidence="3">PB2801</strain>
    </source>
</reference>
<proteinExistence type="predicted"/>
<name>G0NP94_CAEBE</name>
<dbReference type="EMBL" id="GL379919">
    <property type="protein sequence ID" value="EGT35113.1"/>
    <property type="molecule type" value="Genomic_DNA"/>
</dbReference>
<sequence length="93" mass="10867">MNGNVSKYKDLFNIPNTPNNGHENDINSSTRNKDRTGYEEQIQIACNFETTNGQLEQKKRRLVEEIQFGIQVFAREVLFSQMDRIKAMIQSER</sequence>
<dbReference type="HOGENOM" id="CLU_2401584_0_0_1"/>
<evidence type="ECO:0000256" key="1">
    <source>
        <dbReference type="SAM" id="MobiDB-lite"/>
    </source>
</evidence>
<dbReference type="Proteomes" id="UP000008068">
    <property type="component" value="Unassembled WGS sequence"/>
</dbReference>
<gene>
    <name evidence="2" type="ORF">CAEBREN_11773</name>
</gene>
<accession>G0NP94</accession>
<organism evidence="3">
    <name type="scientific">Caenorhabditis brenneri</name>
    <name type="common">Nematode worm</name>
    <dbReference type="NCBI Taxonomy" id="135651"/>
    <lineage>
        <taxon>Eukaryota</taxon>
        <taxon>Metazoa</taxon>
        <taxon>Ecdysozoa</taxon>
        <taxon>Nematoda</taxon>
        <taxon>Chromadorea</taxon>
        <taxon>Rhabditida</taxon>
        <taxon>Rhabditina</taxon>
        <taxon>Rhabditomorpha</taxon>
        <taxon>Rhabditoidea</taxon>
        <taxon>Rhabditidae</taxon>
        <taxon>Peloderinae</taxon>
        <taxon>Caenorhabditis</taxon>
    </lineage>
</organism>
<protein>
    <submittedName>
        <fullName evidence="2">Uncharacterized protein</fullName>
    </submittedName>
</protein>
<feature type="compositionally biased region" description="Polar residues" evidence="1">
    <location>
        <begin position="14"/>
        <end position="30"/>
    </location>
</feature>
<keyword evidence="3" id="KW-1185">Reference proteome</keyword>
<evidence type="ECO:0000313" key="3">
    <source>
        <dbReference type="Proteomes" id="UP000008068"/>
    </source>
</evidence>
<feature type="region of interest" description="Disordered" evidence="1">
    <location>
        <begin position="1"/>
        <end position="37"/>
    </location>
</feature>
<evidence type="ECO:0000313" key="2">
    <source>
        <dbReference type="EMBL" id="EGT35113.1"/>
    </source>
</evidence>
<dbReference type="InParanoid" id="G0NP94"/>